<dbReference type="PANTHER" id="PTHR36837">
    <property type="entry name" value="POLY(3-HYDROXYALKANOATE) POLYMERASE SUBUNIT PHAC"/>
    <property type="match status" value="1"/>
</dbReference>
<reference evidence="4 5" key="1">
    <citation type="submission" date="2018-11" db="EMBL/GenBank/DDBJ databases">
        <title>Draft genome of Simplicispira Flexivirga sp. BO-16.</title>
        <authorList>
            <person name="Im W.T."/>
        </authorList>
    </citation>
    <scope>NUCLEOTIDE SEQUENCE [LARGE SCALE GENOMIC DNA]</scope>
    <source>
        <strain evidence="4 5">BO-16</strain>
    </source>
</reference>
<dbReference type="Pfam" id="PF07167">
    <property type="entry name" value="PhaC_N"/>
    <property type="match status" value="1"/>
</dbReference>
<evidence type="ECO:0000259" key="3">
    <source>
        <dbReference type="Pfam" id="PF07167"/>
    </source>
</evidence>
<protein>
    <submittedName>
        <fullName evidence="4">Alpha/beta fold hydrolase</fullName>
    </submittedName>
</protein>
<dbReference type="InterPro" id="IPR010941">
    <property type="entry name" value="PhaC_N"/>
</dbReference>
<gene>
    <name evidence="4" type="ORF">EFY87_00380</name>
</gene>
<dbReference type="Proteomes" id="UP000271678">
    <property type="component" value="Unassembled WGS sequence"/>
</dbReference>
<organism evidence="4 5">
    <name type="scientific">Flexivirga caeni</name>
    <dbReference type="NCBI Taxonomy" id="2294115"/>
    <lineage>
        <taxon>Bacteria</taxon>
        <taxon>Bacillati</taxon>
        <taxon>Actinomycetota</taxon>
        <taxon>Actinomycetes</taxon>
        <taxon>Micrococcales</taxon>
        <taxon>Dermacoccaceae</taxon>
        <taxon>Flexivirga</taxon>
    </lineage>
</organism>
<keyword evidence="2" id="KW-0012">Acyltransferase</keyword>
<feature type="domain" description="Poly-beta-hydroxybutyrate polymerase N-terminal" evidence="3">
    <location>
        <begin position="79"/>
        <end position="247"/>
    </location>
</feature>
<keyword evidence="4" id="KW-0378">Hydrolase</keyword>
<dbReference type="AlphaFoldDB" id="A0A3M9MIX3"/>
<dbReference type="InterPro" id="IPR051321">
    <property type="entry name" value="PHA/PHB_synthase"/>
</dbReference>
<evidence type="ECO:0000256" key="1">
    <source>
        <dbReference type="ARBA" id="ARBA00022679"/>
    </source>
</evidence>
<dbReference type="GO" id="GO:0042619">
    <property type="term" value="P:poly-hydroxybutyrate biosynthetic process"/>
    <property type="evidence" value="ECO:0007669"/>
    <property type="project" value="InterPro"/>
</dbReference>
<dbReference type="SUPFAM" id="SSF53474">
    <property type="entry name" value="alpha/beta-Hydrolases"/>
    <property type="match status" value="1"/>
</dbReference>
<dbReference type="GO" id="GO:0016746">
    <property type="term" value="F:acyltransferase activity"/>
    <property type="evidence" value="ECO:0007669"/>
    <property type="project" value="UniProtKB-KW"/>
</dbReference>
<accession>A0A3M9MIX3</accession>
<proteinExistence type="predicted"/>
<name>A0A3M9MIX3_9MICO</name>
<keyword evidence="5" id="KW-1185">Reference proteome</keyword>
<dbReference type="GO" id="GO:0016787">
    <property type="term" value="F:hydrolase activity"/>
    <property type="evidence" value="ECO:0007669"/>
    <property type="project" value="UniProtKB-KW"/>
</dbReference>
<sequence>MKETPFDDLPDEGGAALDLLLTEAATGIWRRFMPNGSTLKLATSVGRHPDQVARTVMGAAKEYAKIARGRSQVVPGKSDRRFSEPGWTDNSLLRAILQGYLVTSDAATRVVESADLDERDRERVEFVLENLIDALAPNNLPTLNPLWWKALIDTGGKSVLRGAKHFAQDMMSAPRVPQMVDVRPFQVGHNIAATRGGVVLRTPQFELIHYYPRAPEVARTPLLIVPPVINKFYVVDLSPHRSMVEYLLDQGQQVFAISWRNPDVRHRDWGFDIYGTAVRSAIGAVLAITDSPSTHMMSMCSGAALSSMLAAHMVAIGEGDKIATFSMGVAVLDQSGGGTVNSLADEKTARRAVKSSATKGYLDGASLSEIFAWLRPNDLIWNYWVNNYLQGRKPAAFDILFWNADATRMSAKLHADFINLFVDNKLVQPGAGMMLGTPVDLSTVKADSYIVAGIADHICPWQSCYASTQLLGGDARFILSRSGHVACLVNPPGNPKATYRAGESGTNPEDANEWLENATTVQGSWWGDYAAWLSARGGGRRVAPTDVGNEDFPVVDTAPGSYVFDK</sequence>
<comment type="caution">
    <text evidence="4">The sequence shown here is derived from an EMBL/GenBank/DDBJ whole genome shotgun (WGS) entry which is preliminary data.</text>
</comment>
<evidence type="ECO:0000256" key="2">
    <source>
        <dbReference type="ARBA" id="ARBA00023315"/>
    </source>
</evidence>
<evidence type="ECO:0000313" key="4">
    <source>
        <dbReference type="EMBL" id="RNI25145.1"/>
    </source>
</evidence>
<dbReference type="PANTHER" id="PTHR36837:SF5">
    <property type="entry name" value="POLY-3-HYDROXYBUTYRATE SYNTHASE"/>
    <property type="match status" value="1"/>
</dbReference>
<keyword evidence="1" id="KW-0808">Transferase</keyword>
<dbReference type="RefSeq" id="WP_123269338.1">
    <property type="nucleotide sequence ID" value="NZ_RJJQ01000001.1"/>
</dbReference>
<dbReference type="InterPro" id="IPR029058">
    <property type="entry name" value="AB_hydrolase_fold"/>
</dbReference>
<dbReference type="EMBL" id="RJJQ01000001">
    <property type="protein sequence ID" value="RNI25145.1"/>
    <property type="molecule type" value="Genomic_DNA"/>
</dbReference>
<evidence type="ECO:0000313" key="5">
    <source>
        <dbReference type="Proteomes" id="UP000271678"/>
    </source>
</evidence>
<dbReference type="OrthoDB" id="7208816at2"/>
<dbReference type="Gene3D" id="3.40.50.1820">
    <property type="entry name" value="alpha/beta hydrolase"/>
    <property type="match status" value="1"/>
</dbReference>